<keyword evidence="12" id="KW-1185">Reference proteome</keyword>
<evidence type="ECO:0000313" key="11">
    <source>
        <dbReference type="EMBL" id="KAF7403513.1"/>
    </source>
</evidence>
<dbReference type="PIRSF" id="PIRSF017016">
    <property type="entry name" value="NDUA8"/>
    <property type="match status" value="1"/>
</dbReference>
<keyword evidence="8" id="KW-1015">Disulfide bond</keyword>
<organism evidence="11 12">
    <name type="scientific">Vespula germanica</name>
    <name type="common">German yellow jacket</name>
    <name type="synonym">Paravespula germanica</name>
    <dbReference type="NCBI Taxonomy" id="30212"/>
    <lineage>
        <taxon>Eukaryota</taxon>
        <taxon>Metazoa</taxon>
        <taxon>Ecdysozoa</taxon>
        <taxon>Arthropoda</taxon>
        <taxon>Hexapoda</taxon>
        <taxon>Insecta</taxon>
        <taxon>Pterygota</taxon>
        <taxon>Neoptera</taxon>
        <taxon>Endopterygota</taxon>
        <taxon>Hymenoptera</taxon>
        <taxon>Apocrita</taxon>
        <taxon>Aculeata</taxon>
        <taxon>Vespoidea</taxon>
        <taxon>Vespidae</taxon>
        <taxon>Vespinae</taxon>
        <taxon>Vespula</taxon>
    </lineage>
</organism>
<evidence type="ECO:0000256" key="9">
    <source>
        <dbReference type="PIRNR" id="PIRNR017016"/>
    </source>
</evidence>
<protein>
    <recommendedName>
        <fullName evidence="9">NADH dehydrogenase [ubiquinone] 1 alpha subcomplex subunit 8</fullName>
    </recommendedName>
</protein>
<dbReference type="GO" id="GO:0006120">
    <property type="term" value="P:mitochondrial electron transport, NADH to ubiquinone"/>
    <property type="evidence" value="ECO:0007669"/>
    <property type="project" value="InterPro"/>
</dbReference>
<comment type="function">
    <text evidence="1 9">Accessory subunit of the mitochondrial membrane respiratory chain NADH dehydrogenase (Complex I), that is believed not to be involved in catalysis. Complex I functions in the transfer of electrons from NADH to the respiratory chain. The immediate electron acceptor for the enzyme is believed to be ubiquinone.</text>
</comment>
<comment type="subcellular location">
    <subcellularLocation>
        <location evidence="9">Mitochondrion inner membrane</location>
    </subcellularLocation>
</comment>
<evidence type="ECO:0000256" key="2">
    <source>
        <dbReference type="ARBA" id="ARBA00010705"/>
    </source>
</evidence>
<name>A0A834KBA2_VESGE</name>
<dbReference type="GO" id="GO:0005743">
    <property type="term" value="C:mitochondrial inner membrane"/>
    <property type="evidence" value="ECO:0007669"/>
    <property type="project" value="UniProtKB-SubCell"/>
</dbReference>
<evidence type="ECO:0000256" key="5">
    <source>
        <dbReference type="ARBA" id="ARBA00022737"/>
    </source>
</evidence>
<evidence type="ECO:0000256" key="8">
    <source>
        <dbReference type="ARBA" id="ARBA00023157"/>
    </source>
</evidence>
<keyword evidence="9" id="KW-0999">Mitochondrion inner membrane</keyword>
<dbReference type="PANTHER" id="PTHR13344">
    <property type="entry name" value="NADH-UBIQUINONE OXIDOREDUCTASE"/>
    <property type="match status" value="1"/>
</dbReference>
<dbReference type="PANTHER" id="PTHR13344:SF0">
    <property type="entry name" value="NADH DEHYDROGENASE [UBIQUINONE] 1 ALPHA SUBCOMPLEX SUBUNIT 8"/>
    <property type="match status" value="1"/>
</dbReference>
<proteinExistence type="inferred from homology"/>
<evidence type="ECO:0000256" key="7">
    <source>
        <dbReference type="ARBA" id="ARBA00023128"/>
    </source>
</evidence>
<evidence type="ECO:0000313" key="12">
    <source>
        <dbReference type="Proteomes" id="UP000617340"/>
    </source>
</evidence>
<dbReference type="AlphaFoldDB" id="A0A834KBA2"/>
<keyword evidence="4 9" id="KW-0679">Respiratory chain</keyword>
<dbReference type="InterPro" id="IPR016680">
    <property type="entry name" value="NDUFA8"/>
</dbReference>
<evidence type="ECO:0000256" key="4">
    <source>
        <dbReference type="ARBA" id="ARBA00022660"/>
    </source>
</evidence>
<gene>
    <name evidence="11" type="ORF">HZH68_006307</name>
</gene>
<dbReference type="Proteomes" id="UP000617340">
    <property type="component" value="Unassembled WGS sequence"/>
</dbReference>
<evidence type="ECO:0000256" key="6">
    <source>
        <dbReference type="ARBA" id="ARBA00022982"/>
    </source>
</evidence>
<keyword evidence="3 9" id="KW-0813">Transport</keyword>
<evidence type="ECO:0000256" key="3">
    <source>
        <dbReference type="ARBA" id="ARBA00022448"/>
    </source>
</evidence>
<evidence type="ECO:0000256" key="1">
    <source>
        <dbReference type="ARBA" id="ARBA00003195"/>
    </source>
</evidence>
<keyword evidence="6 9" id="KW-0249">Electron transport</keyword>
<comment type="similarity">
    <text evidence="2 9">Belongs to the complex I NDUFA8 subunit family.</text>
</comment>
<comment type="caution">
    <text evidence="11">The sequence shown here is derived from an EMBL/GenBank/DDBJ whole genome shotgun (WGS) entry which is preliminary data.</text>
</comment>
<keyword evidence="5" id="KW-0677">Repeat</keyword>
<keyword evidence="7 9" id="KW-0496">Mitochondrion</keyword>
<accession>A0A834KBA2</accession>
<feature type="compositionally biased region" description="Basic and acidic residues" evidence="10">
    <location>
        <begin position="135"/>
        <end position="145"/>
    </location>
</feature>
<feature type="region of interest" description="Disordered" evidence="10">
    <location>
        <begin position="135"/>
        <end position="173"/>
    </location>
</feature>
<evidence type="ECO:0000256" key="10">
    <source>
        <dbReference type="SAM" id="MobiDB-lite"/>
    </source>
</evidence>
<keyword evidence="9" id="KW-0472">Membrane</keyword>
<reference evidence="11" key="1">
    <citation type="journal article" date="2020" name="G3 (Bethesda)">
        <title>High-Quality Assemblies for Three Invasive Social Wasps from the &lt;i&gt;Vespula&lt;/i&gt; Genus.</title>
        <authorList>
            <person name="Harrop T.W.R."/>
            <person name="Guhlin J."/>
            <person name="McLaughlin G.M."/>
            <person name="Permina E."/>
            <person name="Stockwell P."/>
            <person name="Gilligan J."/>
            <person name="Le Lec M.F."/>
            <person name="Gruber M.A.M."/>
            <person name="Quinn O."/>
            <person name="Lovegrove M."/>
            <person name="Duncan E.J."/>
            <person name="Remnant E.J."/>
            <person name="Van Eeckhoven J."/>
            <person name="Graham B."/>
            <person name="Knapp R.A."/>
            <person name="Langford K.W."/>
            <person name="Kronenberg Z."/>
            <person name="Press M.O."/>
            <person name="Eacker S.M."/>
            <person name="Wilson-Rankin E.E."/>
            <person name="Purcell J."/>
            <person name="Lester P.J."/>
            <person name="Dearden P.K."/>
        </authorList>
    </citation>
    <scope>NUCLEOTIDE SEQUENCE</scope>
    <source>
        <strain evidence="11">Linc-1</strain>
    </source>
</reference>
<dbReference type="EMBL" id="JACSDZ010000005">
    <property type="protein sequence ID" value="KAF7403513.1"/>
    <property type="molecule type" value="Genomic_DNA"/>
</dbReference>
<sequence length="173" mass="20042">MVVTEKIKFPDDSELTVQEINVTYPVLQAASFYVGKKCEWQSNEFMLCREEEKDARRCINEGKALTACALDFFKQLKKHCREDFEQYVRCIERSSGTMELSKCRKTQAVVDKCVLDKLNIERPAFGYFCEAKIHDSSRPRPKEEVPEFPDALPPLPKEKPEVPGKYGSRYLFS</sequence>